<sequence>MTSLNCSDYTVSMAMSGLATILARPAAICVLAIGFAALAGVALAGWVDQGPGIFMALVETGMAWCF</sequence>
<reference evidence="2 3" key="1">
    <citation type="submission" date="2020-10" db="EMBL/GenBank/DDBJ databases">
        <title>Aquamicrobium zhengzhouensis sp. nov., a exopolysaccharide producing bacterium isolated from farmland soil.</title>
        <authorList>
            <person name="Wang X."/>
        </authorList>
    </citation>
    <scope>NUCLEOTIDE SEQUENCE [LARGE SCALE GENOMIC DNA]</scope>
    <source>
        <strain evidence="3">cd-1</strain>
    </source>
</reference>
<keyword evidence="1" id="KW-1133">Transmembrane helix</keyword>
<keyword evidence="1" id="KW-0472">Membrane</keyword>
<accession>A0ABS0S766</accession>
<dbReference type="Proteomes" id="UP000601789">
    <property type="component" value="Unassembled WGS sequence"/>
</dbReference>
<keyword evidence="1" id="KW-0812">Transmembrane</keyword>
<dbReference type="EMBL" id="JADGMQ010000001">
    <property type="protein sequence ID" value="MBI1619131.1"/>
    <property type="molecule type" value="Genomic_DNA"/>
</dbReference>
<evidence type="ECO:0000313" key="2">
    <source>
        <dbReference type="EMBL" id="MBI1619131.1"/>
    </source>
</evidence>
<feature type="transmembrane region" description="Helical" evidence="1">
    <location>
        <begin position="21"/>
        <end position="47"/>
    </location>
</feature>
<comment type="caution">
    <text evidence="2">The sequence shown here is derived from an EMBL/GenBank/DDBJ whole genome shotgun (WGS) entry which is preliminary data.</text>
</comment>
<keyword evidence="3" id="KW-1185">Reference proteome</keyword>
<gene>
    <name evidence="2" type="ORF">IOD40_00425</name>
</gene>
<protein>
    <submittedName>
        <fullName evidence="2">Uncharacterized protein</fullName>
    </submittedName>
</protein>
<evidence type="ECO:0000313" key="3">
    <source>
        <dbReference type="Proteomes" id="UP000601789"/>
    </source>
</evidence>
<evidence type="ECO:0000256" key="1">
    <source>
        <dbReference type="SAM" id="Phobius"/>
    </source>
</evidence>
<organism evidence="2 3">
    <name type="scientific">Aquamicrobium zhengzhouense</name>
    <dbReference type="NCBI Taxonomy" id="2781738"/>
    <lineage>
        <taxon>Bacteria</taxon>
        <taxon>Pseudomonadati</taxon>
        <taxon>Pseudomonadota</taxon>
        <taxon>Alphaproteobacteria</taxon>
        <taxon>Hyphomicrobiales</taxon>
        <taxon>Phyllobacteriaceae</taxon>
        <taxon>Aquamicrobium</taxon>
    </lineage>
</organism>
<proteinExistence type="predicted"/>
<name>A0ABS0S766_9HYPH</name>